<dbReference type="Gene3D" id="1.10.3720.10">
    <property type="entry name" value="MetI-like"/>
    <property type="match status" value="1"/>
</dbReference>
<evidence type="ECO:0000256" key="6">
    <source>
        <dbReference type="ARBA" id="ARBA00022692"/>
    </source>
</evidence>
<dbReference type="SUPFAM" id="SSF161098">
    <property type="entry name" value="MetI-like"/>
    <property type="match status" value="1"/>
</dbReference>
<gene>
    <name evidence="11" type="ORF">E6H05_05990</name>
</gene>
<dbReference type="PROSITE" id="PS50928">
    <property type="entry name" value="ABC_TM1"/>
    <property type="match status" value="1"/>
</dbReference>
<feature type="transmembrane region" description="Helical" evidence="9">
    <location>
        <begin position="190"/>
        <end position="213"/>
    </location>
</feature>
<comment type="subcellular location">
    <subcellularLocation>
        <location evidence="1 9">Cell membrane</location>
        <topology evidence="1 9">Multi-pass membrane protein</topology>
    </subcellularLocation>
</comment>
<keyword evidence="7 9" id="KW-1133">Transmembrane helix</keyword>
<dbReference type="PANTHER" id="PTHR32243:SF50">
    <property type="entry name" value="MALTOSE_MALTODEXTRIN TRANSPORT SYSTEM PERMEASE PROTEIN MALG"/>
    <property type="match status" value="1"/>
</dbReference>
<evidence type="ECO:0000256" key="9">
    <source>
        <dbReference type="RuleBase" id="RU363032"/>
    </source>
</evidence>
<dbReference type="InterPro" id="IPR050901">
    <property type="entry name" value="BP-dep_ABC_trans_perm"/>
</dbReference>
<accession>A0A537IWK1</accession>
<evidence type="ECO:0000313" key="12">
    <source>
        <dbReference type="Proteomes" id="UP000318834"/>
    </source>
</evidence>
<dbReference type="Pfam" id="PF00528">
    <property type="entry name" value="BPD_transp_1"/>
    <property type="match status" value="1"/>
</dbReference>
<dbReference type="PANTHER" id="PTHR32243">
    <property type="entry name" value="MALTOSE TRANSPORT SYSTEM PERMEASE-RELATED"/>
    <property type="match status" value="1"/>
</dbReference>
<evidence type="ECO:0000256" key="2">
    <source>
        <dbReference type="ARBA" id="ARBA00009047"/>
    </source>
</evidence>
<comment type="caution">
    <text evidence="11">The sequence shown here is derived from an EMBL/GenBank/DDBJ whole genome shotgun (WGS) entry which is preliminary data.</text>
</comment>
<evidence type="ECO:0000256" key="1">
    <source>
        <dbReference type="ARBA" id="ARBA00004651"/>
    </source>
</evidence>
<feature type="transmembrane region" description="Helical" evidence="9">
    <location>
        <begin position="251"/>
        <end position="273"/>
    </location>
</feature>
<keyword evidence="4" id="KW-1003">Cell membrane</keyword>
<dbReference type="Proteomes" id="UP000318834">
    <property type="component" value="Unassembled WGS sequence"/>
</dbReference>
<dbReference type="GO" id="GO:0055085">
    <property type="term" value="P:transmembrane transport"/>
    <property type="evidence" value="ECO:0007669"/>
    <property type="project" value="InterPro"/>
</dbReference>
<sequence>MRERAAGWRAQRRRDAWGRRVLLSVVVFALIVPLIWTLLASFQIKPEAHGWPPAWTLPPSAKSYAEVMTEVSGFPRVYATSLIVSITTTLLTIGTAFLAAYSLARWRFRGTRAVVQSFLVLASLPAMAYVIPLSDFTRELHLRDTFAGVALASAAVYAPLAVYILYGYLEQVPRSLEEIAHLEGARLFQIVWKVVVPAAAPGLAATAVLVFVLDWNLFLVPTALTLNHVKTIPVALSDFYTYERELEWSNAAAALTLSLLPVAALVALAHRILEQFSLNPTPRDP</sequence>
<feature type="transmembrane region" description="Helical" evidence="9">
    <location>
        <begin position="77"/>
        <end position="101"/>
    </location>
</feature>
<dbReference type="GO" id="GO:0005886">
    <property type="term" value="C:plasma membrane"/>
    <property type="evidence" value="ECO:0007669"/>
    <property type="project" value="UniProtKB-SubCell"/>
</dbReference>
<feature type="domain" description="ABC transmembrane type-1" evidence="10">
    <location>
        <begin position="78"/>
        <end position="269"/>
    </location>
</feature>
<protein>
    <submittedName>
        <fullName evidence="11">Carbohydrate ABC transporter permease</fullName>
    </submittedName>
</protein>
<dbReference type="EMBL" id="VBAP01000041">
    <property type="protein sequence ID" value="TMI75683.1"/>
    <property type="molecule type" value="Genomic_DNA"/>
</dbReference>
<feature type="transmembrane region" description="Helical" evidence="9">
    <location>
        <begin position="113"/>
        <end position="134"/>
    </location>
</feature>
<evidence type="ECO:0000256" key="5">
    <source>
        <dbReference type="ARBA" id="ARBA00022597"/>
    </source>
</evidence>
<proteinExistence type="inferred from homology"/>
<keyword evidence="3 9" id="KW-0813">Transport</keyword>
<dbReference type="InterPro" id="IPR000515">
    <property type="entry name" value="MetI-like"/>
</dbReference>
<comment type="similarity">
    <text evidence="2">Belongs to the binding-protein-dependent transport system permease family. MalFG subfamily.</text>
</comment>
<dbReference type="CDD" id="cd06261">
    <property type="entry name" value="TM_PBP2"/>
    <property type="match status" value="1"/>
</dbReference>
<evidence type="ECO:0000256" key="4">
    <source>
        <dbReference type="ARBA" id="ARBA00022475"/>
    </source>
</evidence>
<dbReference type="InterPro" id="IPR035906">
    <property type="entry name" value="MetI-like_sf"/>
</dbReference>
<dbReference type="AlphaFoldDB" id="A0A537IWK1"/>
<organism evidence="11 12">
    <name type="scientific">Candidatus Segetimicrobium genomatis</name>
    <dbReference type="NCBI Taxonomy" id="2569760"/>
    <lineage>
        <taxon>Bacteria</taxon>
        <taxon>Bacillati</taxon>
        <taxon>Candidatus Sysuimicrobiota</taxon>
        <taxon>Candidatus Sysuimicrobiia</taxon>
        <taxon>Candidatus Sysuimicrobiales</taxon>
        <taxon>Candidatus Segetimicrobiaceae</taxon>
        <taxon>Candidatus Segetimicrobium</taxon>
    </lineage>
</organism>
<evidence type="ECO:0000256" key="7">
    <source>
        <dbReference type="ARBA" id="ARBA00022989"/>
    </source>
</evidence>
<feature type="transmembrane region" description="Helical" evidence="9">
    <location>
        <begin position="21"/>
        <end position="44"/>
    </location>
</feature>
<keyword evidence="5" id="KW-0762">Sugar transport</keyword>
<evidence type="ECO:0000256" key="3">
    <source>
        <dbReference type="ARBA" id="ARBA00022448"/>
    </source>
</evidence>
<evidence type="ECO:0000313" key="11">
    <source>
        <dbReference type="EMBL" id="TMI75683.1"/>
    </source>
</evidence>
<reference evidence="11 12" key="1">
    <citation type="journal article" date="2019" name="Nat. Microbiol.">
        <title>Mediterranean grassland soil C-N compound turnover is dependent on rainfall and depth, and is mediated by genomically divergent microorganisms.</title>
        <authorList>
            <person name="Diamond S."/>
            <person name="Andeer P.F."/>
            <person name="Li Z."/>
            <person name="Crits-Christoph A."/>
            <person name="Burstein D."/>
            <person name="Anantharaman K."/>
            <person name="Lane K.R."/>
            <person name="Thomas B.C."/>
            <person name="Pan C."/>
            <person name="Northen T.R."/>
            <person name="Banfield J.F."/>
        </authorList>
    </citation>
    <scope>NUCLEOTIDE SEQUENCE [LARGE SCALE GENOMIC DNA]</scope>
    <source>
        <strain evidence="11">NP_8</strain>
    </source>
</reference>
<evidence type="ECO:0000259" key="10">
    <source>
        <dbReference type="PROSITE" id="PS50928"/>
    </source>
</evidence>
<evidence type="ECO:0000256" key="8">
    <source>
        <dbReference type="ARBA" id="ARBA00023136"/>
    </source>
</evidence>
<feature type="transmembrane region" description="Helical" evidence="9">
    <location>
        <begin position="146"/>
        <end position="169"/>
    </location>
</feature>
<keyword evidence="6 9" id="KW-0812">Transmembrane</keyword>
<name>A0A537IWK1_9BACT</name>
<keyword evidence="8 9" id="KW-0472">Membrane</keyword>